<dbReference type="InterPro" id="IPR029068">
    <property type="entry name" value="Glyas_Bleomycin-R_OHBP_Dase"/>
</dbReference>
<comment type="caution">
    <text evidence="3">The sequence shown here is derived from an EMBL/GenBank/DDBJ whole genome shotgun (WGS) entry which is preliminary data.</text>
</comment>
<dbReference type="Proteomes" id="UP001501581">
    <property type="component" value="Unassembled WGS sequence"/>
</dbReference>
<accession>A0ABN1TXC3</accession>
<dbReference type="CDD" id="cd06587">
    <property type="entry name" value="VOC"/>
    <property type="match status" value="1"/>
</dbReference>
<sequence length="115" mass="12328">MKIGHVIVPVADLETATAFYAERLGLQLRFRDGERYAAVTDGSVTLGLAAAVEQPVPGEVALSFQVDSLADFLADWQGAEGADGEVSIVEGGHERRATLRDPFDNVVVVYERLPG</sequence>
<protein>
    <recommendedName>
        <fullName evidence="2">VOC domain-containing protein</fullName>
    </recommendedName>
</protein>
<dbReference type="InterPro" id="IPR018146">
    <property type="entry name" value="Glyoxalase_1_CS"/>
</dbReference>
<evidence type="ECO:0000313" key="3">
    <source>
        <dbReference type="EMBL" id="GAA1107370.1"/>
    </source>
</evidence>
<feature type="domain" description="VOC" evidence="2">
    <location>
        <begin position="2"/>
        <end position="112"/>
    </location>
</feature>
<dbReference type="PROSITE" id="PS00934">
    <property type="entry name" value="GLYOXALASE_I_1"/>
    <property type="match status" value="1"/>
</dbReference>
<reference evidence="3 4" key="1">
    <citation type="journal article" date="2019" name="Int. J. Syst. Evol. Microbiol.">
        <title>The Global Catalogue of Microorganisms (GCM) 10K type strain sequencing project: providing services to taxonomists for standard genome sequencing and annotation.</title>
        <authorList>
            <consortium name="The Broad Institute Genomics Platform"/>
            <consortium name="The Broad Institute Genome Sequencing Center for Infectious Disease"/>
            <person name="Wu L."/>
            <person name="Ma J."/>
        </authorList>
    </citation>
    <scope>NUCLEOTIDE SEQUENCE [LARGE SCALE GENOMIC DNA]</scope>
    <source>
        <strain evidence="3 4">JCM 13008</strain>
    </source>
</reference>
<name>A0ABN1TXC3_9ACTN</name>
<keyword evidence="4" id="KW-1185">Reference proteome</keyword>
<dbReference type="Pfam" id="PF00903">
    <property type="entry name" value="Glyoxalase"/>
    <property type="match status" value="1"/>
</dbReference>
<dbReference type="SUPFAM" id="SSF54593">
    <property type="entry name" value="Glyoxalase/Bleomycin resistance protein/Dihydroxybiphenyl dioxygenase"/>
    <property type="match status" value="1"/>
</dbReference>
<gene>
    <name evidence="3" type="ORF">GCM10009668_29210</name>
</gene>
<keyword evidence="1" id="KW-0479">Metal-binding</keyword>
<proteinExistence type="predicted"/>
<organism evidence="3 4">
    <name type="scientific">Nocardioides dubius</name>
    <dbReference type="NCBI Taxonomy" id="317019"/>
    <lineage>
        <taxon>Bacteria</taxon>
        <taxon>Bacillati</taxon>
        <taxon>Actinomycetota</taxon>
        <taxon>Actinomycetes</taxon>
        <taxon>Propionibacteriales</taxon>
        <taxon>Nocardioidaceae</taxon>
        <taxon>Nocardioides</taxon>
    </lineage>
</organism>
<evidence type="ECO:0000256" key="1">
    <source>
        <dbReference type="ARBA" id="ARBA00022723"/>
    </source>
</evidence>
<dbReference type="EMBL" id="BAAALG010000011">
    <property type="protein sequence ID" value="GAA1107370.1"/>
    <property type="molecule type" value="Genomic_DNA"/>
</dbReference>
<dbReference type="RefSeq" id="WP_343995544.1">
    <property type="nucleotide sequence ID" value="NZ_BAAALG010000011.1"/>
</dbReference>
<dbReference type="InterPro" id="IPR004360">
    <property type="entry name" value="Glyas_Fos-R_dOase_dom"/>
</dbReference>
<evidence type="ECO:0000313" key="4">
    <source>
        <dbReference type="Proteomes" id="UP001501581"/>
    </source>
</evidence>
<evidence type="ECO:0000259" key="2">
    <source>
        <dbReference type="PROSITE" id="PS51819"/>
    </source>
</evidence>
<dbReference type="InterPro" id="IPR037523">
    <property type="entry name" value="VOC_core"/>
</dbReference>
<dbReference type="PROSITE" id="PS51819">
    <property type="entry name" value="VOC"/>
    <property type="match status" value="1"/>
</dbReference>
<dbReference type="Gene3D" id="3.10.180.10">
    <property type="entry name" value="2,3-Dihydroxybiphenyl 1,2-Dioxygenase, domain 1"/>
    <property type="match status" value="1"/>
</dbReference>